<comment type="caution">
    <text evidence="1">The sequence shown here is derived from an EMBL/GenBank/DDBJ whole genome shotgun (WGS) entry which is preliminary data.</text>
</comment>
<dbReference type="GO" id="GO:0016740">
    <property type="term" value="F:transferase activity"/>
    <property type="evidence" value="ECO:0007669"/>
    <property type="project" value="UniProtKB-KW"/>
</dbReference>
<keyword evidence="1" id="KW-0808">Transferase</keyword>
<accession>E6PE88</accession>
<dbReference type="EMBL" id="CABL01000003">
    <property type="protein sequence ID" value="CBH74773.1"/>
    <property type="molecule type" value="Genomic_DNA"/>
</dbReference>
<sequence length="330" mass="35492">MFPSLAHLASLTDDVGTIQHAFGTLPNRVTGYCTDDLARSAIVALQHQALDAANGEAERIAHVALSFLLHAQLPDGRFHNFMSYGREWLDDVGTEDSCGRAIWALGYASTHALQADWRERSAVAFARALPTIEGFTFLRPPAYAALGLAAAGLRGAPSAALLARLRAAFAANAEGDWQWYEPCMTYDNARLPQAELLLAELLGDTQARDEALLALGFYRAQNLEGEMFSPVGNRGWLPRGGEKARFDQQPLEAAAAVDAFLVAARGGLRGARADAERALQWFYGQNVLGIPLVDERGGCSDGVDADGINANRGAESTLAYLMAAQAWELS</sequence>
<protein>
    <submittedName>
        <fullName evidence="1">Glycosyltransferase, group I</fullName>
    </submittedName>
</protein>
<organism evidence="1">
    <name type="scientific">mine drainage metagenome</name>
    <dbReference type="NCBI Taxonomy" id="410659"/>
    <lineage>
        <taxon>unclassified sequences</taxon>
        <taxon>metagenomes</taxon>
        <taxon>ecological metagenomes</taxon>
    </lineage>
</organism>
<dbReference type="SUPFAM" id="SSF48239">
    <property type="entry name" value="Terpenoid cyclases/Protein prenyltransferases"/>
    <property type="match status" value="1"/>
</dbReference>
<evidence type="ECO:0000313" key="1">
    <source>
        <dbReference type="EMBL" id="CBH74773.1"/>
    </source>
</evidence>
<name>E6PE88_9ZZZZ</name>
<proteinExistence type="predicted"/>
<dbReference type="AlphaFoldDB" id="E6PE88"/>
<dbReference type="InterPro" id="IPR008930">
    <property type="entry name" value="Terpenoid_cyclase/PrenylTrfase"/>
</dbReference>
<gene>
    <name evidence="1" type="ORF">CARN1_0404</name>
</gene>
<reference evidence="1" key="1">
    <citation type="submission" date="2009-10" db="EMBL/GenBank/DDBJ databases">
        <title>Diversity of trophic interactions inside an arsenic-rich microbial ecosystem.</title>
        <authorList>
            <person name="Bertin P.N."/>
            <person name="Heinrich-Salmeron A."/>
            <person name="Pelletier E."/>
            <person name="Goulhen-Chollet F."/>
            <person name="Arsene-Ploetze F."/>
            <person name="Gallien S."/>
            <person name="Calteau A."/>
            <person name="Vallenet D."/>
            <person name="Casiot C."/>
            <person name="Chane-Woon-Ming B."/>
            <person name="Giloteaux L."/>
            <person name="Barakat M."/>
            <person name="Bonnefoy V."/>
            <person name="Bruneel O."/>
            <person name="Chandler M."/>
            <person name="Cleiss J."/>
            <person name="Duran R."/>
            <person name="Elbaz-Poulichet F."/>
            <person name="Fonknechten N."/>
            <person name="Lauga B."/>
            <person name="Mornico D."/>
            <person name="Ortet P."/>
            <person name="Schaeffer C."/>
            <person name="Siguier P."/>
            <person name="Alexander Thil Smith A."/>
            <person name="Van Dorsselaer A."/>
            <person name="Weissenbach J."/>
            <person name="Medigue C."/>
            <person name="Le Paslier D."/>
        </authorList>
    </citation>
    <scope>NUCLEOTIDE SEQUENCE</scope>
</reference>